<protein>
    <submittedName>
        <fullName evidence="1">Uncharacterized protein</fullName>
    </submittedName>
</protein>
<proteinExistence type="predicted"/>
<keyword evidence="2" id="KW-1185">Reference proteome</keyword>
<sequence>MCARGIDVGNDPGDCNEDFNIGGYYEDQSALVIATADDEGPIYEVTQEEETKWQKDFGQHLKEPKRLEMINEDVPDVEPGEISTGMAFGSMEAYMDHLREYALLKHRDFFCKEER</sequence>
<organism evidence="1 2">
    <name type="scientific">Papaver atlanticum</name>
    <dbReference type="NCBI Taxonomy" id="357466"/>
    <lineage>
        <taxon>Eukaryota</taxon>
        <taxon>Viridiplantae</taxon>
        <taxon>Streptophyta</taxon>
        <taxon>Embryophyta</taxon>
        <taxon>Tracheophyta</taxon>
        <taxon>Spermatophyta</taxon>
        <taxon>Magnoliopsida</taxon>
        <taxon>Ranunculales</taxon>
        <taxon>Papaveraceae</taxon>
        <taxon>Papaveroideae</taxon>
        <taxon>Papaver</taxon>
    </lineage>
</organism>
<dbReference type="AlphaFoldDB" id="A0AAD4T2E5"/>
<reference evidence="1" key="1">
    <citation type="submission" date="2022-04" db="EMBL/GenBank/DDBJ databases">
        <title>A functionally conserved STORR gene fusion in Papaver species that diverged 16.8 million years ago.</title>
        <authorList>
            <person name="Catania T."/>
        </authorList>
    </citation>
    <scope>NUCLEOTIDE SEQUENCE</scope>
    <source>
        <strain evidence="1">S-188037</strain>
    </source>
</reference>
<evidence type="ECO:0000313" key="2">
    <source>
        <dbReference type="Proteomes" id="UP001202328"/>
    </source>
</evidence>
<comment type="caution">
    <text evidence="1">The sequence shown here is derived from an EMBL/GenBank/DDBJ whole genome shotgun (WGS) entry which is preliminary data.</text>
</comment>
<name>A0AAD4T2E5_9MAGN</name>
<evidence type="ECO:0000313" key="1">
    <source>
        <dbReference type="EMBL" id="KAI3937353.1"/>
    </source>
</evidence>
<gene>
    <name evidence="1" type="ORF">MKW98_001924</name>
</gene>
<dbReference type="Proteomes" id="UP001202328">
    <property type="component" value="Unassembled WGS sequence"/>
</dbReference>
<dbReference type="EMBL" id="JAJJMB010005785">
    <property type="protein sequence ID" value="KAI3937353.1"/>
    <property type="molecule type" value="Genomic_DNA"/>
</dbReference>
<accession>A0AAD4T2E5</accession>